<dbReference type="Proteomes" id="UP001472677">
    <property type="component" value="Unassembled WGS sequence"/>
</dbReference>
<sequence>MGTTDGCGTMDIVDVPVKEPKPRYGPWIQVAPRKTRRNVLPKEGTRLEDGTVSCAMEENRFDVLHVEEDSAIVQDGGSTKANATPLNPTASRPTTILTGGNGKRNVGVSKRDKIRLGKSVIVANGGEKVDWYMNVLLDMGQNSGTNKDSHKGDQHGEALGTTHRAIKVASDGVVFSVPITLDLTNNTLVRVLSRAEFGEREASLEENMAAYDELALMEQVTERRLTKVKRSARKAPYPPRRTTIVRAENKTPNKVNIGDWIEGMTRDLQESEESSLQKEGSLAYTHGTIDGEVHWRSNLAFTGDGRSK</sequence>
<protein>
    <submittedName>
        <fullName evidence="2">Uncharacterized protein</fullName>
    </submittedName>
</protein>
<evidence type="ECO:0000313" key="2">
    <source>
        <dbReference type="EMBL" id="KAK8600430.1"/>
    </source>
</evidence>
<proteinExistence type="predicted"/>
<accession>A0ABR2GC93</accession>
<comment type="caution">
    <text evidence="2">The sequence shown here is derived from an EMBL/GenBank/DDBJ whole genome shotgun (WGS) entry which is preliminary data.</text>
</comment>
<keyword evidence="3" id="KW-1185">Reference proteome</keyword>
<organism evidence="2 3">
    <name type="scientific">Hibiscus sabdariffa</name>
    <name type="common">roselle</name>
    <dbReference type="NCBI Taxonomy" id="183260"/>
    <lineage>
        <taxon>Eukaryota</taxon>
        <taxon>Viridiplantae</taxon>
        <taxon>Streptophyta</taxon>
        <taxon>Embryophyta</taxon>
        <taxon>Tracheophyta</taxon>
        <taxon>Spermatophyta</taxon>
        <taxon>Magnoliopsida</taxon>
        <taxon>eudicotyledons</taxon>
        <taxon>Gunneridae</taxon>
        <taxon>Pentapetalae</taxon>
        <taxon>rosids</taxon>
        <taxon>malvids</taxon>
        <taxon>Malvales</taxon>
        <taxon>Malvaceae</taxon>
        <taxon>Malvoideae</taxon>
        <taxon>Hibiscus</taxon>
    </lineage>
</organism>
<gene>
    <name evidence="2" type="ORF">V6N12_050284</name>
</gene>
<evidence type="ECO:0000313" key="3">
    <source>
        <dbReference type="Proteomes" id="UP001472677"/>
    </source>
</evidence>
<name>A0ABR2GC93_9ROSI</name>
<reference evidence="2 3" key="1">
    <citation type="journal article" date="2024" name="G3 (Bethesda)">
        <title>Genome assembly of Hibiscus sabdariffa L. provides insights into metabolisms of medicinal natural products.</title>
        <authorList>
            <person name="Kim T."/>
        </authorList>
    </citation>
    <scope>NUCLEOTIDE SEQUENCE [LARGE SCALE GENOMIC DNA]</scope>
    <source>
        <strain evidence="2">TK-2024</strain>
        <tissue evidence="2">Old leaves</tissue>
    </source>
</reference>
<feature type="region of interest" description="Disordered" evidence="1">
    <location>
        <begin position="76"/>
        <end position="104"/>
    </location>
</feature>
<dbReference type="EMBL" id="JBBPBM010000001">
    <property type="protein sequence ID" value="KAK8600430.1"/>
    <property type="molecule type" value="Genomic_DNA"/>
</dbReference>
<feature type="compositionally biased region" description="Polar residues" evidence="1">
    <location>
        <begin position="76"/>
        <end position="98"/>
    </location>
</feature>
<evidence type="ECO:0000256" key="1">
    <source>
        <dbReference type="SAM" id="MobiDB-lite"/>
    </source>
</evidence>